<organism evidence="2 3">
    <name type="scientific">Microbacterium resistens</name>
    <dbReference type="NCBI Taxonomy" id="156977"/>
    <lineage>
        <taxon>Bacteria</taxon>
        <taxon>Bacillati</taxon>
        <taxon>Actinomycetota</taxon>
        <taxon>Actinomycetes</taxon>
        <taxon>Micrococcales</taxon>
        <taxon>Microbacteriaceae</taxon>
        <taxon>Microbacterium</taxon>
    </lineage>
</organism>
<gene>
    <name evidence="2" type="ORF">J2Y69_002113</name>
</gene>
<proteinExistence type="predicted"/>
<comment type="caution">
    <text evidence="2">The sequence shown here is derived from an EMBL/GenBank/DDBJ whole genome shotgun (WGS) entry which is preliminary data.</text>
</comment>
<reference evidence="2 3" key="1">
    <citation type="submission" date="2023-07" db="EMBL/GenBank/DDBJ databases">
        <title>Sorghum-associated microbial communities from plants grown in Nebraska, USA.</title>
        <authorList>
            <person name="Schachtman D."/>
        </authorList>
    </citation>
    <scope>NUCLEOTIDE SEQUENCE [LARGE SCALE GENOMIC DNA]</scope>
    <source>
        <strain evidence="2 3">2980</strain>
    </source>
</reference>
<keyword evidence="3" id="KW-1185">Reference proteome</keyword>
<dbReference type="RefSeq" id="WP_310020389.1">
    <property type="nucleotide sequence ID" value="NZ_JAVDUM010000009.1"/>
</dbReference>
<accession>A0ABU1SD37</accession>
<evidence type="ECO:0000256" key="1">
    <source>
        <dbReference type="SAM" id="MobiDB-lite"/>
    </source>
</evidence>
<evidence type="ECO:0000313" key="3">
    <source>
        <dbReference type="Proteomes" id="UP001259347"/>
    </source>
</evidence>
<sequence>MSDFTPTIEQLRLAYWRYVYEHSTKPGRDADAEFNRGLAAHDAEVRAERDALRAAIQEVRRDLAIGGFPLSHYQERLSRAIDPKESDVGMADEPNWERTLGPDLTGVVYERTKATPTRPAGPWVPVKQEGTEQ</sequence>
<feature type="region of interest" description="Disordered" evidence="1">
    <location>
        <begin position="84"/>
        <end position="103"/>
    </location>
</feature>
<name>A0ABU1SD37_9MICO</name>
<evidence type="ECO:0000313" key="2">
    <source>
        <dbReference type="EMBL" id="MDR6867509.1"/>
    </source>
</evidence>
<protein>
    <submittedName>
        <fullName evidence="2">Uncharacterized protein</fullName>
    </submittedName>
</protein>
<dbReference type="Proteomes" id="UP001259347">
    <property type="component" value="Unassembled WGS sequence"/>
</dbReference>
<feature type="region of interest" description="Disordered" evidence="1">
    <location>
        <begin position="113"/>
        <end position="133"/>
    </location>
</feature>
<dbReference type="EMBL" id="JAVDUM010000009">
    <property type="protein sequence ID" value="MDR6867509.1"/>
    <property type="molecule type" value="Genomic_DNA"/>
</dbReference>